<dbReference type="SUPFAM" id="SSF53756">
    <property type="entry name" value="UDP-Glycosyltransferase/glycogen phosphorylase"/>
    <property type="match status" value="1"/>
</dbReference>
<name>A0A2R6CF39_9ARCH</name>
<protein>
    <recommendedName>
        <fullName evidence="6">Glycosyltransferase subfamily 4-like N-terminal domain-containing protein</fullName>
    </recommendedName>
</protein>
<keyword evidence="1" id="KW-0175">Coiled coil</keyword>
<dbReference type="PANTHER" id="PTHR45947:SF3">
    <property type="entry name" value="SULFOQUINOVOSYL TRANSFERASE SQD2"/>
    <property type="match status" value="1"/>
</dbReference>
<dbReference type="Pfam" id="PF13439">
    <property type="entry name" value="Glyco_transf_4"/>
    <property type="match status" value="1"/>
</dbReference>
<organism evidence="4 5">
    <name type="scientific">Candidatus Marsarchaeota G2 archaeon BE_D</name>
    <dbReference type="NCBI Taxonomy" id="1978158"/>
    <lineage>
        <taxon>Archaea</taxon>
        <taxon>Candidatus Marsarchaeota</taxon>
        <taxon>Candidatus Marsarchaeota group 2</taxon>
    </lineage>
</organism>
<gene>
    <name evidence="4" type="ORF">B9Q04_00560</name>
</gene>
<dbReference type="Pfam" id="PF00534">
    <property type="entry name" value="Glycos_transf_1"/>
    <property type="match status" value="1"/>
</dbReference>
<dbReference type="CDD" id="cd03801">
    <property type="entry name" value="GT4_PimA-like"/>
    <property type="match status" value="1"/>
</dbReference>
<comment type="caution">
    <text evidence="4">The sequence shown here is derived from an EMBL/GenBank/DDBJ whole genome shotgun (WGS) entry which is preliminary data.</text>
</comment>
<dbReference type="Gene3D" id="3.40.50.2000">
    <property type="entry name" value="Glycogen Phosphorylase B"/>
    <property type="match status" value="2"/>
</dbReference>
<evidence type="ECO:0008006" key="6">
    <source>
        <dbReference type="Google" id="ProtNLM"/>
    </source>
</evidence>
<accession>A0A2R6CF39</accession>
<dbReference type="GO" id="GO:0016757">
    <property type="term" value="F:glycosyltransferase activity"/>
    <property type="evidence" value="ECO:0007669"/>
    <property type="project" value="InterPro"/>
</dbReference>
<dbReference type="InterPro" id="IPR028098">
    <property type="entry name" value="Glyco_trans_4-like_N"/>
</dbReference>
<evidence type="ECO:0000313" key="4">
    <source>
        <dbReference type="EMBL" id="PSO09396.1"/>
    </source>
</evidence>
<evidence type="ECO:0000256" key="1">
    <source>
        <dbReference type="SAM" id="Coils"/>
    </source>
</evidence>
<dbReference type="Proteomes" id="UP000242015">
    <property type="component" value="Unassembled WGS sequence"/>
</dbReference>
<evidence type="ECO:0000313" key="5">
    <source>
        <dbReference type="Proteomes" id="UP000242015"/>
    </source>
</evidence>
<feature type="domain" description="Glycosyltransferase subfamily 4-like N-terminal" evidence="3">
    <location>
        <begin position="16"/>
        <end position="188"/>
    </location>
</feature>
<evidence type="ECO:0000259" key="3">
    <source>
        <dbReference type="Pfam" id="PF13439"/>
    </source>
</evidence>
<dbReference type="AlphaFoldDB" id="A0A2R6CF39"/>
<feature type="coiled-coil region" evidence="1">
    <location>
        <begin position="332"/>
        <end position="359"/>
    </location>
</feature>
<sequence length="383" mass="42324">MKLLIVSHTGNYPVDVGGPQAIAHYLSLHLARLGAQVTLYQRFTSNASREKWSGTSEAKQLWEAGVETLPFNADYSLKNIWRYPSYIRSSPRKLDGKHYDVVHYNSPPVDANILLPRSYASQGVAQSVAIHGGLFYESRNTLGRRIFRYQAKYMSGAVVFNGFSKRIALEQGFSEAKIRVIPNGVDVEMVEAVEPKPLEGEPSVVYAGRLEPVKGVGTLLEAALTLGANLKGFRLYVAGSGSLEGLVREYAAKHPGIITYLGRLPTVRDVISLVKGAQFAVIPSLKENFSVSLLEAMASGTPLIVSDAEGNTEVAGVEEAHFFRRGSPESLSQTLERAYTDYEESRRRAERARLSANEKYAWPRVAAGYRDYFANLQDHVGEY</sequence>
<dbReference type="InterPro" id="IPR050194">
    <property type="entry name" value="Glycosyltransferase_grp1"/>
</dbReference>
<dbReference type="PANTHER" id="PTHR45947">
    <property type="entry name" value="SULFOQUINOVOSYL TRANSFERASE SQD2"/>
    <property type="match status" value="1"/>
</dbReference>
<feature type="domain" description="Glycosyl transferase family 1" evidence="2">
    <location>
        <begin position="199"/>
        <end position="353"/>
    </location>
</feature>
<proteinExistence type="predicted"/>
<dbReference type="EMBL" id="NEXF01000005">
    <property type="protein sequence ID" value="PSO09396.1"/>
    <property type="molecule type" value="Genomic_DNA"/>
</dbReference>
<evidence type="ECO:0000259" key="2">
    <source>
        <dbReference type="Pfam" id="PF00534"/>
    </source>
</evidence>
<reference evidence="4 5" key="1">
    <citation type="submission" date="2017-04" db="EMBL/GenBank/DDBJ databases">
        <title>Novel microbial lineages endemic to geothermal iron-oxide mats fill important gaps in the evolutionary history of Archaea.</title>
        <authorList>
            <person name="Jay Z.J."/>
            <person name="Beam J.P."/>
            <person name="Dlakic M."/>
            <person name="Rusch D.B."/>
            <person name="Kozubal M.A."/>
            <person name="Inskeep W.P."/>
        </authorList>
    </citation>
    <scope>NUCLEOTIDE SEQUENCE [LARGE SCALE GENOMIC DNA]</scope>
    <source>
        <strain evidence="4">BE_D</strain>
    </source>
</reference>
<dbReference type="InterPro" id="IPR001296">
    <property type="entry name" value="Glyco_trans_1"/>
</dbReference>